<organism evidence="2 3">
    <name type="scientific">Levilactobacillus suantsaiihabitans</name>
    <dbReference type="NCBI Taxonomy" id="2487722"/>
    <lineage>
        <taxon>Bacteria</taxon>
        <taxon>Bacillati</taxon>
        <taxon>Bacillota</taxon>
        <taxon>Bacilli</taxon>
        <taxon>Lactobacillales</taxon>
        <taxon>Lactobacillaceae</taxon>
        <taxon>Levilactobacillus</taxon>
    </lineage>
</organism>
<accession>A0A4Z0JAG8</accession>
<dbReference type="EMBL" id="RKLX01000003">
    <property type="protein sequence ID" value="TGD19770.1"/>
    <property type="molecule type" value="Genomic_DNA"/>
</dbReference>
<sequence>MTKVKTMMTKALLGAMTVTTLLATSAGASAAVKPATAAAAPTIERTTITLNPRPNTEVQVIKIRLKKPTTTKQLSQQVQTNVDASALSLDQRHTDSQLK</sequence>
<evidence type="ECO:0000256" key="1">
    <source>
        <dbReference type="SAM" id="SignalP"/>
    </source>
</evidence>
<comment type="caution">
    <text evidence="2">The sequence shown here is derived from an EMBL/GenBank/DDBJ whole genome shotgun (WGS) entry which is preliminary data.</text>
</comment>
<gene>
    <name evidence="2" type="ORF">EGT51_02745</name>
</gene>
<keyword evidence="1" id="KW-0732">Signal</keyword>
<dbReference type="RefSeq" id="WP_135367272.1">
    <property type="nucleotide sequence ID" value="NZ_RKLX01000003.1"/>
</dbReference>
<reference evidence="2 3" key="1">
    <citation type="submission" date="2018-10" db="EMBL/GenBank/DDBJ databases">
        <title>Lactobacillus sp. R7 and Lactobacillus sp. R19 isolated from fermented mustard green product of Taiwan.</title>
        <authorList>
            <person name="Lin S.-T."/>
        </authorList>
    </citation>
    <scope>NUCLEOTIDE SEQUENCE [LARGE SCALE GENOMIC DNA]</scope>
    <source>
        <strain evidence="2 3">BCRC 81129</strain>
    </source>
</reference>
<feature type="chain" id="PRO_5021378389" evidence="1">
    <location>
        <begin position="31"/>
        <end position="99"/>
    </location>
</feature>
<dbReference type="Proteomes" id="UP000297348">
    <property type="component" value="Unassembled WGS sequence"/>
</dbReference>
<feature type="signal peptide" evidence="1">
    <location>
        <begin position="1"/>
        <end position="30"/>
    </location>
</feature>
<protein>
    <submittedName>
        <fullName evidence="2">Uncharacterized protein</fullName>
    </submittedName>
</protein>
<name>A0A4Z0JAG8_9LACO</name>
<evidence type="ECO:0000313" key="3">
    <source>
        <dbReference type="Proteomes" id="UP000297348"/>
    </source>
</evidence>
<keyword evidence="3" id="KW-1185">Reference proteome</keyword>
<proteinExistence type="predicted"/>
<evidence type="ECO:0000313" key="2">
    <source>
        <dbReference type="EMBL" id="TGD19770.1"/>
    </source>
</evidence>
<dbReference type="AlphaFoldDB" id="A0A4Z0JAG8"/>
<dbReference type="OrthoDB" id="2325699at2"/>